<comment type="cofactor">
    <cofactor evidence="1">
        <name>pyridoxal 5'-phosphate</name>
        <dbReference type="ChEBI" id="CHEBI:597326"/>
    </cofactor>
</comment>
<dbReference type="EMBL" id="CAJNOJ010002160">
    <property type="protein sequence ID" value="CAF1557826.1"/>
    <property type="molecule type" value="Genomic_DNA"/>
</dbReference>
<feature type="non-terminal residue" evidence="4">
    <location>
        <position position="73"/>
    </location>
</feature>
<evidence type="ECO:0000313" key="4">
    <source>
        <dbReference type="EMBL" id="CAF1557826.1"/>
    </source>
</evidence>
<dbReference type="GO" id="GO:0005524">
    <property type="term" value="F:ATP binding"/>
    <property type="evidence" value="ECO:0007669"/>
    <property type="project" value="TreeGrafter"/>
</dbReference>
<evidence type="ECO:0000256" key="1">
    <source>
        <dbReference type="ARBA" id="ARBA00001933"/>
    </source>
</evidence>
<comment type="caution">
    <text evidence="4">The sequence shown here is derived from an EMBL/GenBank/DDBJ whole genome shotgun (WGS) entry which is preliminary data.</text>
</comment>
<name>A0A815XHY5_ADIRI</name>
<dbReference type="AlphaFoldDB" id="A0A815XHY5"/>
<dbReference type="Proteomes" id="UP000663852">
    <property type="component" value="Unassembled WGS sequence"/>
</dbReference>
<reference evidence="4" key="1">
    <citation type="submission" date="2021-02" db="EMBL/GenBank/DDBJ databases">
        <authorList>
            <person name="Nowell W R."/>
        </authorList>
    </citation>
    <scope>NUCLEOTIDE SEQUENCE</scope>
</reference>
<dbReference type="GO" id="GO:0030170">
    <property type="term" value="F:pyridoxal phosphate binding"/>
    <property type="evidence" value="ECO:0007669"/>
    <property type="project" value="TreeGrafter"/>
</dbReference>
<dbReference type="GO" id="GO:0003941">
    <property type="term" value="F:L-serine ammonia-lyase activity"/>
    <property type="evidence" value="ECO:0007669"/>
    <property type="project" value="TreeGrafter"/>
</dbReference>
<accession>A0A815XHY5</accession>
<protein>
    <recommendedName>
        <fullName evidence="6">L-serine ammonia-lyase</fullName>
    </recommendedName>
</protein>
<dbReference type="OrthoDB" id="7773036at2759"/>
<dbReference type="GO" id="GO:0030378">
    <property type="term" value="F:serine racemase activity"/>
    <property type="evidence" value="ECO:0007669"/>
    <property type="project" value="TreeGrafter"/>
</dbReference>
<evidence type="ECO:0000256" key="2">
    <source>
        <dbReference type="ARBA" id="ARBA00010869"/>
    </source>
</evidence>
<dbReference type="PANTHER" id="PTHR43050">
    <property type="entry name" value="SERINE / THREONINE RACEMASE FAMILY MEMBER"/>
    <property type="match status" value="1"/>
</dbReference>
<dbReference type="InterPro" id="IPR036052">
    <property type="entry name" value="TrpB-like_PALP_sf"/>
</dbReference>
<evidence type="ECO:0008006" key="6">
    <source>
        <dbReference type="Google" id="ProtNLM"/>
    </source>
</evidence>
<evidence type="ECO:0000313" key="5">
    <source>
        <dbReference type="Proteomes" id="UP000663852"/>
    </source>
</evidence>
<dbReference type="GO" id="GO:0018114">
    <property type="term" value="F:threonine racemase activity"/>
    <property type="evidence" value="ECO:0007669"/>
    <property type="project" value="TreeGrafter"/>
</dbReference>
<comment type="similarity">
    <text evidence="2">Belongs to the serine/threonine dehydratase family.</text>
</comment>
<organism evidence="4 5">
    <name type="scientific">Adineta ricciae</name>
    <name type="common">Rotifer</name>
    <dbReference type="NCBI Taxonomy" id="249248"/>
    <lineage>
        <taxon>Eukaryota</taxon>
        <taxon>Metazoa</taxon>
        <taxon>Spiralia</taxon>
        <taxon>Gnathifera</taxon>
        <taxon>Rotifera</taxon>
        <taxon>Eurotatoria</taxon>
        <taxon>Bdelloidea</taxon>
        <taxon>Adinetida</taxon>
        <taxon>Adinetidae</taxon>
        <taxon>Adineta</taxon>
    </lineage>
</organism>
<dbReference type="PANTHER" id="PTHR43050:SF1">
    <property type="entry name" value="SERINE RACEMASE"/>
    <property type="match status" value="1"/>
</dbReference>
<dbReference type="SUPFAM" id="SSF53686">
    <property type="entry name" value="Tryptophan synthase beta subunit-like PLP-dependent enzymes"/>
    <property type="match status" value="1"/>
</dbReference>
<dbReference type="GO" id="GO:0000287">
    <property type="term" value="F:magnesium ion binding"/>
    <property type="evidence" value="ECO:0007669"/>
    <property type="project" value="TreeGrafter"/>
</dbReference>
<gene>
    <name evidence="4" type="ORF">EDS130_LOCUS46414</name>
</gene>
<proteinExistence type="inferred from homology"/>
<sequence>MDDKQVPSLAQIHVAASHLRSVSVPVTPVLTNALLNKLTGRNIFLKCENLQITGSTKLRGALNAVLNAMKIEP</sequence>
<evidence type="ECO:0000256" key="3">
    <source>
        <dbReference type="ARBA" id="ARBA00022898"/>
    </source>
</evidence>
<dbReference type="GO" id="GO:0070179">
    <property type="term" value="P:D-serine biosynthetic process"/>
    <property type="evidence" value="ECO:0007669"/>
    <property type="project" value="TreeGrafter"/>
</dbReference>
<keyword evidence="3" id="KW-0663">Pyridoxal phosphate</keyword>
<dbReference type="Gene3D" id="3.40.50.1100">
    <property type="match status" value="2"/>
</dbReference>